<protein>
    <submittedName>
        <fullName evidence="1">Uncharacterized protein</fullName>
    </submittedName>
</protein>
<dbReference type="EMBL" id="VSSQ01093678">
    <property type="protein sequence ID" value="MPN38440.1"/>
    <property type="molecule type" value="Genomic_DNA"/>
</dbReference>
<accession>A0A645HI72</accession>
<organism evidence="1">
    <name type="scientific">bioreactor metagenome</name>
    <dbReference type="NCBI Taxonomy" id="1076179"/>
    <lineage>
        <taxon>unclassified sequences</taxon>
        <taxon>metagenomes</taxon>
        <taxon>ecological metagenomes</taxon>
    </lineage>
</organism>
<gene>
    <name evidence="1" type="ORF">SDC9_185964</name>
</gene>
<dbReference type="AlphaFoldDB" id="A0A645HI72"/>
<reference evidence="1" key="1">
    <citation type="submission" date="2019-08" db="EMBL/GenBank/DDBJ databases">
        <authorList>
            <person name="Kucharzyk K."/>
            <person name="Murdoch R.W."/>
            <person name="Higgins S."/>
            <person name="Loffler F."/>
        </authorList>
    </citation>
    <scope>NUCLEOTIDE SEQUENCE</scope>
</reference>
<sequence length="92" mass="9714">MGLIPLEHFQGQANIAAVLAPGTGLIAVADGQFSVGCAFRHRRQHVHLANQHPGDLLQAVEVLHLYNGLPPAVAGTPQLFPAGQNELVHSVL</sequence>
<name>A0A645HI72_9ZZZZ</name>
<comment type="caution">
    <text evidence="1">The sequence shown here is derived from an EMBL/GenBank/DDBJ whole genome shotgun (WGS) entry which is preliminary data.</text>
</comment>
<evidence type="ECO:0000313" key="1">
    <source>
        <dbReference type="EMBL" id="MPN38440.1"/>
    </source>
</evidence>
<proteinExistence type="predicted"/>